<accession>A0A0F9N578</accession>
<protein>
    <submittedName>
        <fullName evidence="1">Uncharacterized protein</fullName>
    </submittedName>
</protein>
<comment type="caution">
    <text evidence="1">The sequence shown here is derived from an EMBL/GenBank/DDBJ whole genome shotgun (WGS) entry which is preliminary data.</text>
</comment>
<proteinExistence type="predicted"/>
<reference evidence="1" key="1">
    <citation type="journal article" date="2015" name="Nature">
        <title>Complex archaea that bridge the gap between prokaryotes and eukaryotes.</title>
        <authorList>
            <person name="Spang A."/>
            <person name="Saw J.H."/>
            <person name="Jorgensen S.L."/>
            <person name="Zaremba-Niedzwiedzka K."/>
            <person name="Martijn J."/>
            <person name="Lind A.E."/>
            <person name="van Eijk R."/>
            <person name="Schleper C."/>
            <person name="Guy L."/>
            <person name="Ettema T.J."/>
        </authorList>
    </citation>
    <scope>NUCLEOTIDE SEQUENCE</scope>
</reference>
<name>A0A0F9N578_9ZZZZ</name>
<dbReference type="AlphaFoldDB" id="A0A0F9N578"/>
<evidence type="ECO:0000313" key="1">
    <source>
        <dbReference type="EMBL" id="KKM83850.1"/>
    </source>
</evidence>
<gene>
    <name evidence="1" type="ORF">LCGC14_1305030</name>
</gene>
<sequence length="71" mass="7616">MSDETCKRCGAEGIGEYDQQTGEALPDPCLGKLPGVISACCGHGLHEGHIRFENGTRIRLAKSTSVLKQED</sequence>
<organism evidence="1">
    <name type="scientific">marine sediment metagenome</name>
    <dbReference type="NCBI Taxonomy" id="412755"/>
    <lineage>
        <taxon>unclassified sequences</taxon>
        <taxon>metagenomes</taxon>
        <taxon>ecological metagenomes</taxon>
    </lineage>
</organism>
<dbReference type="EMBL" id="LAZR01007654">
    <property type="protein sequence ID" value="KKM83850.1"/>
    <property type="molecule type" value="Genomic_DNA"/>
</dbReference>